<reference evidence="1 2" key="1">
    <citation type="journal article" date="2019" name="Nat. Ecol. Evol.">
        <title>Megaphylogeny resolves global patterns of mushroom evolution.</title>
        <authorList>
            <person name="Varga T."/>
            <person name="Krizsan K."/>
            <person name="Foldi C."/>
            <person name="Dima B."/>
            <person name="Sanchez-Garcia M."/>
            <person name="Sanchez-Ramirez S."/>
            <person name="Szollosi G.J."/>
            <person name="Szarkandi J.G."/>
            <person name="Papp V."/>
            <person name="Albert L."/>
            <person name="Andreopoulos W."/>
            <person name="Angelini C."/>
            <person name="Antonin V."/>
            <person name="Barry K.W."/>
            <person name="Bougher N.L."/>
            <person name="Buchanan P."/>
            <person name="Buyck B."/>
            <person name="Bense V."/>
            <person name="Catcheside P."/>
            <person name="Chovatia M."/>
            <person name="Cooper J."/>
            <person name="Damon W."/>
            <person name="Desjardin D."/>
            <person name="Finy P."/>
            <person name="Geml J."/>
            <person name="Haridas S."/>
            <person name="Hughes K."/>
            <person name="Justo A."/>
            <person name="Karasinski D."/>
            <person name="Kautmanova I."/>
            <person name="Kiss B."/>
            <person name="Kocsube S."/>
            <person name="Kotiranta H."/>
            <person name="LaButti K.M."/>
            <person name="Lechner B.E."/>
            <person name="Liimatainen K."/>
            <person name="Lipzen A."/>
            <person name="Lukacs Z."/>
            <person name="Mihaltcheva S."/>
            <person name="Morgado L.N."/>
            <person name="Niskanen T."/>
            <person name="Noordeloos M.E."/>
            <person name="Ohm R.A."/>
            <person name="Ortiz-Santana B."/>
            <person name="Ovrebo C."/>
            <person name="Racz N."/>
            <person name="Riley R."/>
            <person name="Savchenko A."/>
            <person name="Shiryaev A."/>
            <person name="Soop K."/>
            <person name="Spirin V."/>
            <person name="Szebenyi C."/>
            <person name="Tomsovsky M."/>
            <person name="Tulloss R.E."/>
            <person name="Uehling J."/>
            <person name="Grigoriev I.V."/>
            <person name="Vagvolgyi C."/>
            <person name="Papp T."/>
            <person name="Martin F.M."/>
            <person name="Miettinen O."/>
            <person name="Hibbett D.S."/>
            <person name="Nagy L.G."/>
        </authorList>
    </citation>
    <scope>NUCLEOTIDE SEQUENCE [LARGE SCALE GENOMIC DNA]</scope>
    <source>
        <strain evidence="1 2">CBS 962.96</strain>
    </source>
</reference>
<evidence type="ECO:0000313" key="1">
    <source>
        <dbReference type="EMBL" id="THU79267.1"/>
    </source>
</evidence>
<name>A0A4S8KTT7_DENBC</name>
<dbReference type="EMBL" id="ML180051">
    <property type="protein sequence ID" value="THU79267.1"/>
    <property type="molecule type" value="Genomic_DNA"/>
</dbReference>
<protein>
    <submittedName>
        <fullName evidence="1">Uncharacterized protein</fullName>
    </submittedName>
</protein>
<gene>
    <name evidence="1" type="ORF">K435DRAFT_810866</name>
</gene>
<evidence type="ECO:0000313" key="2">
    <source>
        <dbReference type="Proteomes" id="UP000297245"/>
    </source>
</evidence>
<keyword evidence="2" id="KW-1185">Reference proteome</keyword>
<accession>A0A4S8KTT7</accession>
<organism evidence="1 2">
    <name type="scientific">Dendrothele bispora (strain CBS 962.96)</name>
    <dbReference type="NCBI Taxonomy" id="1314807"/>
    <lineage>
        <taxon>Eukaryota</taxon>
        <taxon>Fungi</taxon>
        <taxon>Dikarya</taxon>
        <taxon>Basidiomycota</taxon>
        <taxon>Agaricomycotina</taxon>
        <taxon>Agaricomycetes</taxon>
        <taxon>Agaricomycetidae</taxon>
        <taxon>Agaricales</taxon>
        <taxon>Agaricales incertae sedis</taxon>
        <taxon>Dendrothele</taxon>
    </lineage>
</organism>
<dbReference type="AlphaFoldDB" id="A0A4S8KTT7"/>
<proteinExistence type="predicted"/>
<sequence length="122" mass="13879">MWFYCPQSRYRNGELVCVRARLLVTVYSAIKVRSVWEINGGSVEGVKTVKETFARRRLSISSFWFWSGSRISGRGVVRVFLVGIRGLGLHQRPGLGLGGNVADGIVDQKWNQGNDRHQKWKK</sequence>
<dbReference type="Proteomes" id="UP000297245">
    <property type="component" value="Unassembled WGS sequence"/>
</dbReference>